<accession>M2U9E4</accession>
<keyword evidence="5" id="KW-0539">Nucleus</keyword>
<evidence type="ECO:0000313" key="8">
    <source>
        <dbReference type="EMBL" id="EMD90341.1"/>
    </source>
</evidence>
<dbReference type="SMART" id="SM00066">
    <property type="entry name" value="GAL4"/>
    <property type="match status" value="1"/>
</dbReference>
<evidence type="ECO:0000313" key="9">
    <source>
        <dbReference type="Proteomes" id="UP000016936"/>
    </source>
</evidence>
<dbReference type="CDD" id="cd12148">
    <property type="entry name" value="fungal_TF_MHR"/>
    <property type="match status" value="1"/>
</dbReference>
<keyword evidence="4" id="KW-0804">Transcription</keyword>
<dbReference type="GO" id="GO:0008270">
    <property type="term" value="F:zinc ion binding"/>
    <property type="evidence" value="ECO:0007669"/>
    <property type="project" value="InterPro"/>
</dbReference>
<feature type="compositionally biased region" description="Polar residues" evidence="6">
    <location>
        <begin position="18"/>
        <end position="38"/>
    </location>
</feature>
<keyword evidence="2" id="KW-0805">Transcription regulation</keyword>
<dbReference type="HOGENOM" id="CLU_014956_0_0_1"/>
<dbReference type="PANTHER" id="PTHR31845:SF39">
    <property type="entry name" value="TRANSCRIPTION FACTOR PBCR-RELATED"/>
    <property type="match status" value="1"/>
</dbReference>
<dbReference type="GO" id="GO:0000976">
    <property type="term" value="F:transcription cis-regulatory region binding"/>
    <property type="evidence" value="ECO:0007669"/>
    <property type="project" value="TreeGrafter"/>
</dbReference>
<evidence type="ECO:0000256" key="6">
    <source>
        <dbReference type="SAM" id="MobiDB-lite"/>
    </source>
</evidence>
<dbReference type="Proteomes" id="UP000016936">
    <property type="component" value="Unassembled WGS sequence"/>
</dbReference>
<proteinExistence type="predicted"/>
<dbReference type="OrthoDB" id="5226580at2759"/>
<dbReference type="STRING" id="701091.M2U9E4"/>
<dbReference type="InterPro" id="IPR051089">
    <property type="entry name" value="prtT"/>
</dbReference>
<protein>
    <recommendedName>
        <fullName evidence="7">Zn(2)-C6 fungal-type domain-containing protein</fullName>
    </recommendedName>
</protein>
<name>M2U9E4_COCH5</name>
<sequence>MTDQINDGREQPGARNVWSMSNQLVNSPDSEQSKKSQYQPLNRACEACRLSKVRCLVNPDASSSKCQRCAKANRTCIFAPPVKRRQRKRTDVRVTELEKEIQQMRSLLKAKARPSSDASEHETGDDESDEQGHARDEETPSTWRRHSSMGTATTPSTGFCGLPKAANQAPLPEPTPTPTPTASAPKEFLGSSDNDIIDRGVISEDMAREFLSIWRRELVAACPGITIPRHWDVFDLRANKPALFHAIMAASAHSKGSALSDRLHEETVLLYARSAFVKGEKSVQAIQALIVTVSYYSPSKTPGQLQIYQWVNMAASMALELGLTSKPRTHEQLPKRAIRSLQKISSPEDLLEHCRTILLLYIISAGFSMRMRRPNILLFNSWMEECFGILEKSKLLDDKRIVAWLRLQRIADEANTAFGFDDASTSFSLSELRMQIILRIFDRRMQDWRKSIPDDVMTLSLEFEYHADMLSMWEFGMDGGRFDAIEFRNRHVTLPALDDDSVQPESLLSRSALQINATTKCISAAQIILDLFLAVPEDELRKSPNVLYVRAVYSIVTLMKADYAVGTDEELSELLEGQSLRVGYYLDAVIQKTSDAAGPQKCRNPSHWKFILEEKLKSWWDEYLEWRKEGRQLKKRKTTSTQEDSGETQNQPLVASFMGPNLDTATAAATSTNNPSASHIPLDQQQQAPQQQQQPGQHQSSQFPFSDFNLSSTYPTTDATTAQWSTNQMTLDTTTTATSTQTMGDQPGFTTDMGDFSAAFQNGDLYLWNDLTAENFGGWVSQGGSYAGMGFGYMDSQGF</sequence>
<feature type="region of interest" description="Disordered" evidence="6">
    <location>
        <begin position="632"/>
        <end position="708"/>
    </location>
</feature>
<evidence type="ECO:0000256" key="1">
    <source>
        <dbReference type="ARBA" id="ARBA00004123"/>
    </source>
</evidence>
<evidence type="ECO:0000259" key="7">
    <source>
        <dbReference type="PROSITE" id="PS50048"/>
    </source>
</evidence>
<feature type="region of interest" description="Disordered" evidence="6">
    <location>
        <begin position="1"/>
        <end position="38"/>
    </location>
</feature>
<evidence type="ECO:0000256" key="3">
    <source>
        <dbReference type="ARBA" id="ARBA00023125"/>
    </source>
</evidence>
<dbReference type="EMBL" id="KB445578">
    <property type="protein sequence ID" value="EMD90341.1"/>
    <property type="molecule type" value="Genomic_DNA"/>
</dbReference>
<dbReference type="PANTHER" id="PTHR31845">
    <property type="entry name" value="FINGER DOMAIN PROTEIN, PUTATIVE-RELATED"/>
    <property type="match status" value="1"/>
</dbReference>
<organism evidence="8 9">
    <name type="scientific">Cochliobolus heterostrophus (strain C5 / ATCC 48332 / race O)</name>
    <name type="common">Southern corn leaf blight fungus</name>
    <name type="synonym">Bipolaris maydis</name>
    <dbReference type="NCBI Taxonomy" id="701091"/>
    <lineage>
        <taxon>Eukaryota</taxon>
        <taxon>Fungi</taxon>
        <taxon>Dikarya</taxon>
        <taxon>Ascomycota</taxon>
        <taxon>Pezizomycotina</taxon>
        <taxon>Dothideomycetes</taxon>
        <taxon>Pleosporomycetidae</taxon>
        <taxon>Pleosporales</taxon>
        <taxon>Pleosporineae</taxon>
        <taxon>Pleosporaceae</taxon>
        <taxon>Bipolaris</taxon>
    </lineage>
</organism>
<feature type="compositionally biased region" description="Low complexity" evidence="6">
    <location>
        <begin position="664"/>
        <end position="702"/>
    </location>
</feature>
<dbReference type="AlphaFoldDB" id="M2U9E4"/>
<dbReference type="PROSITE" id="PS50048">
    <property type="entry name" value="ZN2_CY6_FUNGAL_2"/>
    <property type="match status" value="1"/>
</dbReference>
<dbReference type="eggNOG" id="ENOG502S9TF">
    <property type="taxonomic scope" value="Eukaryota"/>
</dbReference>
<evidence type="ECO:0000256" key="5">
    <source>
        <dbReference type="ARBA" id="ARBA00023242"/>
    </source>
</evidence>
<dbReference type="OMA" id="ATWFELQ"/>
<feature type="compositionally biased region" description="Polar residues" evidence="6">
    <location>
        <begin position="639"/>
        <end position="653"/>
    </location>
</feature>
<reference evidence="9" key="2">
    <citation type="journal article" date="2013" name="PLoS Genet.">
        <title>Comparative genome structure, secondary metabolite, and effector coding capacity across Cochliobolus pathogens.</title>
        <authorList>
            <person name="Condon B.J."/>
            <person name="Leng Y."/>
            <person name="Wu D."/>
            <person name="Bushley K.E."/>
            <person name="Ohm R.A."/>
            <person name="Otillar R."/>
            <person name="Martin J."/>
            <person name="Schackwitz W."/>
            <person name="Grimwood J."/>
            <person name="MohdZainudin N."/>
            <person name="Xue C."/>
            <person name="Wang R."/>
            <person name="Manning V.A."/>
            <person name="Dhillon B."/>
            <person name="Tu Z.J."/>
            <person name="Steffenson B.J."/>
            <person name="Salamov A."/>
            <person name="Sun H."/>
            <person name="Lowry S."/>
            <person name="LaButti K."/>
            <person name="Han J."/>
            <person name="Copeland A."/>
            <person name="Lindquist E."/>
            <person name="Barry K."/>
            <person name="Schmutz J."/>
            <person name="Baker S.E."/>
            <person name="Ciuffetti L.M."/>
            <person name="Grigoriev I.V."/>
            <person name="Zhong S."/>
            <person name="Turgeon B.G."/>
        </authorList>
    </citation>
    <scope>NUCLEOTIDE SEQUENCE [LARGE SCALE GENOMIC DNA]</scope>
    <source>
        <strain evidence="9">C5 / ATCC 48332 / race O</strain>
    </source>
</reference>
<feature type="compositionally biased region" description="Polar residues" evidence="6">
    <location>
        <begin position="148"/>
        <end position="157"/>
    </location>
</feature>
<feature type="region of interest" description="Disordered" evidence="6">
    <location>
        <begin position="105"/>
        <end position="191"/>
    </location>
</feature>
<keyword evidence="3" id="KW-0238">DNA-binding</keyword>
<dbReference type="InterPro" id="IPR036864">
    <property type="entry name" value="Zn2-C6_fun-type_DNA-bd_sf"/>
</dbReference>
<gene>
    <name evidence="8" type="ORF">COCHEDRAFT_1195569</name>
</gene>
<dbReference type="Gene3D" id="4.10.240.10">
    <property type="entry name" value="Zn(2)-C6 fungal-type DNA-binding domain"/>
    <property type="match status" value="1"/>
</dbReference>
<dbReference type="GO" id="GO:0000981">
    <property type="term" value="F:DNA-binding transcription factor activity, RNA polymerase II-specific"/>
    <property type="evidence" value="ECO:0007669"/>
    <property type="project" value="InterPro"/>
</dbReference>
<dbReference type="InterPro" id="IPR001138">
    <property type="entry name" value="Zn2Cys6_DnaBD"/>
</dbReference>
<comment type="subcellular location">
    <subcellularLocation>
        <location evidence="1">Nucleus</location>
    </subcellularLocation>
</comment>
<dbReference type="SUPFAM" id="SSF57701">
    <property type="entry name" value="Zn2/Cys6 DNA-binding domain"/>
    <property type="match status" value="1"/>
</dbReference>
<feature type="compositionally biased region" description="Basic and acidic residues" evidence="6">
    <location>
        <begin position="1"/>
        <end position="12"/>
    </location>
</feature>
<evidence type="ECO:0000256" key="4">
    <source>
        <dbReference type="ARBA" id="ARBA00023163"/>
    </source>
</evidence>
<evidence type="ECO:0000256" key="2">
    <source>
        <dbReference type="ARBA" id="ARBA00023015"/>
    </source>
</evidence>
<dbReference type="PROSITE" id="PS00463">
    <property type="entry name" value="ZN2_CY6_FUNGAL_1"/>
    <property type="match status" value="1"/>
</dbReference>
<dbReference type="GO" id="GO:0005634">
    <property type="term" value="C:nucleus"/>
    <property type="evidence" value="ECO:0007669"/>
    <property type="project" value="UniProtKB-SubCell"/>
</dbReference>
<keyword evidence="9" id="KW-1185">Reference proteome</keyword>
<feature type="domain" description="Zn(2)-C6 fungal-type" evidence="7">
    <location>
        <begin position="44"/>
        <end position="78"/>
    </location>
</feature>
<dbReference type="CDD" id="cd00067">
    <property type="entry name" value="GAL4"/>
    <property type="match status" value="1"/>
</dbReference>
<reference evidence="8 9" key="1">
    <citation type="journal article" date="2012" name="PLoS Pathog.">
        <title>Diverse lifestyles and strategies of plant pathogenesis encoded in the genomes of eighteen Dothideomycetes fungi.</title>
        <authorList>
            <person name="Ohm R.A."/>
            <person name="Feau N."/>
            <person name="Henrissat B."/>
            <person name="Schoch C.L."/>
            <person name="Horwitz B.A."/>
            <person name="Barry K.W."/>
            <person name="Condon B.J."/>
            <person name="Copeland A.C."/>
            <person name="Dhillon B."/>
            <person name="Glaser F."/>
            <person name="Hesse C.N."/>
            <person name="Kosti I."/>
            <person name="LaButti K."/>
            <person name="Lindquist E.A."/>
            <person name="Lucas S."/>
            <person name="Salamov A.A."/>
            <person name="Bradshaw R.E."/>
            <person name="Ciuffetti L."/>
            <person name="Hamelin R.C."/>
            <person name="Kema G.H.J."/>
            <person name="Lawrence C."/>
            <person name="Scott J.A."/>
            <person name="Spatafora J.W."/>
            <person name="Turgeon B.G."/>
            <person name="de Wit P.J.G.M."/>
            <person name="Zhong S."/>
            <person name="Goodwin S.B."/>
            <person name="Grigoriev I.V."/>
        </authorList>
    </citation>
    <scope>NUCLEOTIDE SEQUENCE [LARGE SCALE GENOMIC DNA]</scope>
    <source>
        <strain evidence="9">C5 / ATCC 48332 / race O</strain>
    </source>
</reference>